<dbReference type="InterPro" id="IPR011050">
    <property type="entry name" value="Pectin_lyase_fold/virulence"/>
</dbReference>
<comment type="caution">
    <text evidence="4">The sequence shown here is derived from an EMBL/GenBank/DDBJ whole genome shotgun (WGS) entry which is preliminary data.</text>
</comment>
<name>A0A2U2ACS0_9GAMM</name>
<feature type="domain" description="Autotransporter" evidence="3">
    <location>
        <begin position="798"/>
        <end position="1085"/>
    </location>
</feature>
<dbReference type="PANTHER" id="PTHR12338:SF5">
    <property type="entry name" value="ANTIGEN 43-RELATED"/>
    <property type="match status" value="1"/>
</dbReference>
<keyword evidence="2" id="KW-0732">Signal</keyword>
<gene>
    <name evidence="4" type="ORF">DC083_09095</name>
</gene>
<dbReference type="Pfam" id="PF18883">
    <property type="entry name" value="AC_1"/>
    <property type="match status" value="1"/>
</dbReference>
<dbReference type="InterPro" id="IPR012332">
    <property type="entry name" value="Autotransporter_pectin_lyase_C"/>
</dbReference>
<dbReference type="RefSeq" id="WP_109189897.1">
    <property type="nucleotide sequence ID" value="NZ_BMYA01000004.1"/>
</dbReference>
<dbReference type="InterPro" id="IPR036709">
    <property type="entry name" value="Autotransporte_beta_dom_sf"/>
</dbReference>
<evidence type="ECO:0000313" key="4">
    <source>
        <dbReference type="EMBL" id="PWD80456.1"/>
    </source>
</evidence>
<dbReference type="AlphaFoldDB" id="A0A2U2ACS0"/>
<dbReference type="EMBL" id="QEWQ01000006">
    <property type="protein sequence ID" value="PWD80456.1"/>
    <property type="molecule type" value="Genomic_DNA"/>
</dbReference>
<dbReference type="OrthoDB" id="6053567at2"/>
<sequence length="1088" mass="116857">MLLKSRIAMALLATIYCVPSVAAEIWNEPDPIPSGQGNLEIMGGLTIRADVEGQDRIPLYGISVSSFNARDYYRVIPNIENGQTGITINLSAAIGTITGVNVKGLYGPASVDLGSGSTILVTSKDEGPTEIYGIRLAQQGNVQGDNLTINLTGGRRTNVITGISISGVNDQSSVTLGGEWNKIVIEGNSGDAIYLIGQRGSTAELNANNLTIETKGSGSNHGFNVQNNSVVNLTGTTTIASESTAIWTVGNSLSYGQSAGKVFAEQVKITTTASTGNPNIDSERAGLLASGKGQIKVGAGSAITTANMPGVYAIETNSLIHYKGTQEQRNTITVSGQTGATAAKQGKIVLENVDVIAKAENYDVVGIRAVAGILEAANINVSVEDGFNKKYQSVAAVRSRNGMIELTGDNVIDASRAKNRVALLADYGGAITVDDQAMITGHIHIGKGSGSSIRLDLANGSVLTGNTHIEENGTINMRFNEGSRWIMTEDKSSLTSVTLKRGSALYLQSPENFNNNNTFKPVERTITGNFIGGGTLYFNTVLGDDNSATDRLTIKGDVEGKSLIVVNNVGGQGAETIEGIRLITVEGKVAKKDEAFQQSGRIGAGAYEYELISKDNQWYLSSAFCGDDCPVDLPQPETPEKPNPETPEGSNPETPEGSNPETPEGSNPETPEGSNPETPEGSNPETPEGSNPETPEGSNPETPEGSNPETPEGSNPETPEGSNPETPEGSNPETPEGSNPETPEGSSPPVMPPSPEKNRLRAEAGSYLHNQMLANNLFVMNLADREMGEFAYLEGSNEQNNLHQLWIRMAGGHLKFRDQSQQLTTTSDYYALQFGGLLQEWVNDRKNHYRLGLMGSIGNAYGTTNGKYHTKGGVNRSQSHLTGQSIGIYFTYYADEESRQGAYLDTWVQHNWFQNSVEPDGKPTEKYNSRGFTASLESGFSLRLNELTEAFPYQWYMQPHIQLTYMGVRMKGHREVNGTYVRSANDDNAQVKLGVRFALSPYATAQPYDIKGFADLSWISNSKDFGVSLDQTVVESKGAKNIGELKVGVEGTVNNNINLWGNIAVLKGGNKYRDTRVVLGLKYFFKYD</sequence>
<feature type="chain" id="PRO_5015520921" description="Autotransporter domain-containing protein" evidence="2">
    <location>
        <begin position="23"/>
        <end position="1088"/>
    </location>
</feature>
<feature type="compositionally biased region" description="Polar residues" evidence="1">
    <location>
        <begin position="649"/>
        <end position="745"/>
    </location>
</feature>
<dbReference type="NCBIfam" id="TIGR01414">
    <property type="entry name" value="autotrans_barl"/>
    <property type="match status" value="1"/>
</dbReference>
<dbReference type="GO" id="GO:0019867">
    <property type="term" value="C:outer membrane"/>
    <property type="evidence" value="ECO:0007669"/>
    <property type="project" value="InterPro"/>
</dbReference>
<accession>A0A2U2ACS0</accession>
<dbReference type="Pfam" id="PF03797">
    <property type="entry name" value="Autotransporter"/>
    <property type="match status" value="1"/>
</dbReference>
<dbReference type="SUPFAM" id="SSF103515">
    <property type="entry name" value="Autotransporter"/>
    <property type="match status" value="1"/>
</dbReference>
<evidence type="ECO:0000256" key="1">
    <source>
        <dbReference type="SAM" id="MobiDB-lite"/>
    </source>
</evidence>
<dbReference type="PROSITE" id="PS51208">
    <property type="entry name" value="AUTOTRANSPORTER"/>
    <property type="match status" value="1"/>
</dbReference>
<dbReference type="InterPro" id="IPR050909">
    <property type="entry name" value="Bact_Autotransporter_VF"/>
</dbReference>
<proteinExistence type="predicted"/>
<reference evidence="5" key="1">
    <citation type="submission" date="2018-05" db="EMBL/GenBank/DDBJ databases">
        <title>Ignatzschineria dubaiensis sp. nov., isolated from necrotic foot tissues of dromedaries (Camelus dromedarius) and associated maggots in Dubai, United Arab Emirates.</title>
        <authorList>
            <person name="Tsang C.C."/>
            <person name="Tang J.Y.M."/>
            <person name="Fong J.Y.H."/>
            <person name="Kinne J."/>
            <person name="Lee H.H."/>
            <person name="Joseph M."/>
            <person name="Jose S."/>
            <person name="Schuster R.K."/>
            <person name="Tang Y."/>
            <person name="Sivakumar S."/>
            <person name="Chen J.H.K."/>
            <person name="Teng J.L.L."/>
            <person name="Lau S.K.P."/>
            <person name="Wernery U."/>
            <person name="Woo P.C.Y."/>
        </authorList>
    </citation>
    <scope>NUCLEOTIDE SEQUENCE [LARGE SCALE GENOMIC DNA]</scope>
    <source>
        <strain evidence="5">KCTC 22644</strain>
    </source>
</reference>
<evidence type="ECO:0000256" key="2">
    <source>
        <dbReference type="SAM" id="SignalP"/>
    </source>
</evidence>
<keyword evidence="5" id="KW-1185">Reference proteome</keyword>
<evidence type="ECO:0000313" key="5">
    <source>
        <dbReference type="Proteomes" id="UP000245020"/>
    </source>
</evidence>
<dbReference type="InterPro" id="IPR005546">
    <property type="entry name" value="Autotransporte_beta"/>
</dbReference>
<feature type="region of interest" description="Disordered" evidence="1">
    <location>
        <begin position="630"/>
        <end position="758"/>
    </location>
</feature>
<dbReference type="SMART" id="SM00869">
    <property type="entry name" value="Autotransporter"/>
    <property type="match status" value="1"/>
</dbReference>
<dbReference type="InterPro" id="IPR043990">
    <property type="entry name" value="AC_1"/>
</dbReference>
<dbReference type="SUPFAM" id="SSF51126">
    <property type="entry name" value="Pectin lyase-like"/>
    <property type="match status" value="1"/>
</dbReference>
<feature type="signal peptide" evidence="2">
    <location>
        <begin position="1"/>
        <end position="22"/>
    </location>
</feature>
<dbReference type="PANTHER" id="PTHR12338">
    <property type="entry name" value="AUTOTRANSPORTER"/>
    <property type="match status" value="1"/>
</dbReference>
<evidence type="ECO:0000259" key="3">
    <source>
        <dbReference type="PROSITE" id="PS51208"/>
    </source>
</evidence>
<dbReference type="Proteomes" id="UP000245020">
    <property type="component" value="Unassembled WGS sequence"/>
</dbReference>
<dbReference type="Gene3D" id="2.160.20.20">
    <property type="match status" value="1"/>
</dbReference>
<organism evidence="4 5">
    <name type="scientific">Ignatzschineria ureiclastica</name>
    <dbReference type="NCBI Taxonomy" id="472582"/>
    <lineage>
        <taxon>Bacteria</taxon>
        <taxon>Pseudomonadati</taxon>
        <taxon>Pseudomonadota</taxon>
        <taxon>Gammaproteobacteria</taxon>
        <taxon>Cardiobacteriales</taxon>
        <taxon>Ignatzschineriaceae</taxon>
        <taxon>Ignatzschineria</taxon>
    </lineage>
</organism>
<dbReference type="InterPro" id="IPR006315">
    <property type="entry name" value="OM_autotransptr_brl_dom"/>
</dbReference>
<dbReference type="CDD" id="cd01344">
    <property type="entry name" value="PL2_Passenger_AT"/>
    <property type="match status" value="1"/>
</dbReference>
<dbReference type="Gene3D" id="2.40.128.130">
    <property type="entry name" value="Autotransporter beta-domain"/>
    <property type="match status" value="1"/>
</dbReference>
<protein>
    <recommendedName>
        <fullName evidence="3">Autotransporter domain-containing protein</fullName>
    </recommendedName>
</protein>